<dbReference type="HOGENOM" id="CLU_137928_0_0_2"/>
<name>D9Q166_ACIS3</name>
<dbReference type="InterPro" id="IPR052552">
    <property type="entry name" value="YeaO-like"/>
</dbReference>
<dbReference type="GeneID" id="9498881"/>
<gene>
    <name evidence="1" type="ordered locus">ASAC_0648</name>
</gene>
<dbReference type="OrthoDB" id="7940at2157"/>
<dbReference type="Pfam" id="PF22752">
    <property type="entry name" value="DUF488-N3i"/>
    <property type="match status" value="1"/>
</dbReference>
<evidence type="ECO:0008006" key="3">
    <source>
        <dbReference type="Google" id="ProtNLM"/>
    </source>
</evidence>
<evidence type="ECO:0000313" key="1">
    <source>
        <dbReference type="EMBL" id="ADL19054.1"/>
    </source>
</evidence>
<dbReference type="STRING" id="666510.ASAC_0648"/>
<dbReference type="RefSeq" id="WP_013266566.1">
    <property type="nucleotide sequence ID" value="NC_014374.1"/>
</dbReference>
<dbReference type="eggNOG" id="arCOG06027">
    <property type="taxonomic scope" value="Archaea"/>
</dbReference>
<keyword evidence="2" id="KW-1185">Reference proteome</keyword>
<dbReference type="PANTHER" id="PTHR36849">
    <property type="entry name" value="CYTOPLASMIC PROTEIN-RELATED"/>
    <property type="match status" value="1"/>
</dbReference>
<dbReference type="KEGG" id="asc:ASAC_0648"/>
<sequence>MVARVYESREAGGCLAVLAERLWPRGVSREELKVDVWPKELTPSDELRRWFSHDPAKWEEFKSRYFRELDSRREAVKELCSRIRERGCAVLLYSARDREHNSAVALAEYLQRACQEA</sequence>
<dbReference type="PANTHER" id="PTHR36849:SF1">
    <property type="entry name" value="CYTOPLASMIC PROTEIN"/>
    <property type="match status" value="1"/>
</dbReference>
<protein>
    <recommendedName>
        <fullName evidence="3">Uroporphyrin-III C-methyltransferase</fullName>
    </recommendedName>
</protein>
<proteinExistence type="predicted"/>
<reference evidence="1 2" key="1">
    <citation type="journal article" date="2010" name="Appl. Environ. Microbiol.">
        <title>The genome sequence of the crenarchaeon Acidilobus saccharovorans supports a new order, Acidilobales, and suggests an important ecological role in terrestrial acidic hot springs.</title>
        <authorList>
            <person name="Mardanov A.V."/>
            <person name="Svetlitchnyi V.A."/>
            <person name="Beletsky A.V."/>
            <person name="Prokofeva M.I."/>
            <person name="Bonch-Osmolovskaya E.A."/>
            <person name="Ravin N.V."/>
            <person name="Skryabin K.G."/>
        </authorList>
    </citation>
    <scope>NUCLEOTIDE SEQUENCE [LARGE SCALE GENOMIC DNA]</scope>
    <source>
        <strain evidence="2">DSM 16705 / JCM 18335 / VKM B-2471 / 345-15</strain>
    </source>
</reference>
<evidence type="ECO:0000313" key="2">
    <source>
        <dbReference type="Proteomes" id="UP000000346"/>
    </source>
</evidence>
<dbReference type="Proteomes" id="UP000000346">
    <property type="component" value="Chromosome"/>
</dbReference>
<accession>D9Q166</accession>
<dbReference type="EMBL" id="CP001742">
    <property type="protein sequence ID" value="ADL19054.1"/>
    <property type="molecule type" value="Genomic_DNA"/>
</dbReference>
<dbReference type="AlphaFoldDB" id="D9Q166"/>
<organism evidence="1 2">
    <name type="scientific">Acidilobus saccharovorans (strain DSM 16705 / JCM 18335 / VKM B-2471 / 345-15)</name>
    <dbReference type="NCBI Taxonomy" id="666510"/>
    <lineage>
        <taxon>Archaea</taxon>
        <taxon>Thermoproteota</taxon>
        <taxon>Thermoprotei</taxon>
        <taxon>Acidilobales</taxon>
        <taxon>Acidilobaceae</taxon>
        <taxon>Acidilobus</taxon>
    </lineage>
</organism>
<dbReference type="InParanoid" id="D9Q166"/>